<dbReference type="Proteomes" id="UP000320839">
    <property type="component" value="Chromosome"/>
</dbReference>
<gene>
    <name evidence="3" type="ORF">Pan153_42470</name>
</gene>
<name>A0A518FTB6_9PLAN</name>
<dbReference type="AlphaFoldDB" id="A0A518FTB6"/>
<evidence type="ECO:0000313" key="3">
    <source>
        <dbReference type="EMBL" id="QDV19581.1"/>
    </source>
</evidence>
<dbReference type="Pfam" id="PF00092">
    <property type="entry name" value="VWA"/>
    <property type="match status" value="1"/>
</dbReference>
<protein>
    <submittedName>
        <fullName evidence="3">von Willebrand factor type A domain protein</fullName>
    </submittedName>
</protein>
<evidence type="ECO:0000259" key="2">
    <source>
        <dbReference type="PROSITE" id="PS50234"/>
    </source>
</evidence>
<dbReference type="EMBL" id="CP036317">
    <property type="protein sequence ID" value="QDV19581.1"/>
    <property type="molecule type" value="Genomic_DNA"/>
</dbReference>
<dbReference type="Gene3D" id="3.40.50.410">
    <property type="entry name" value="von Willebrand factor, type A domain"/>
    <property type="match status" value="1"/>
</dbReference>
<sequence length="345" mass="38355">MFAFAYPWIFALLPVPWLVRYFLPARESSGVAVRVPFGERLTAVMRNQAPVAAAVRQSRQLLLPALIWGLVLCGLARPQWIEPPVVKEEPTRDLLLLVDLSSSMDEKDFVNSAGKAITRLEAVKEVLGDFLVRRKGDRVGLVVFGSAPYLQAPFSTDLTLVWTLLDECQVGMAGPQTAFGDAIGLGVNLFQESKVPAKTMIALTDGNDTKSQVPPVEAARIAAQRDIRIHTVAMGDPTTAGEDKLDTETLKEVARVAHGSYFFAGDRKQLKQIYQELDKIETREVKTISHRPRRDLYYYFLMAALFLSLLEKTLVVFHSRKESTLKQETAEVRVNPASGQLEVVS</sequence>
<dbReference type="PANTHER" id="PTHR22550:SF18">
    <property type="entry name" value="VWFA DOMAIN-CONTAINING PROTEIN"/>
    <property type="match status" value="1"/>
</dbReference>
<feature type="transmembrane region" description="Helical" evidence="1">
    <location>
        <begin position="6"/>
        <end position="23"/>
    </location>
</feature>
<dbReference type="SMART" id="SM00327">
    <property type="entry name" value="VWA"/>
    <property type="match status" value="1"/>
</dbReference>
<proteinExistence type="predicted"/>
<feature type="transmembrane region" description="Helical" evidence="1">
    <location>
        <begin position="296"/>
        <end position="317"/>
    </location>
</feature>
<reference evidence="3 4" key="1">
    <citation type="submission" date="2019-02" db="EMBL/GenBank/DDBJ databases">
        <title>Deep-cultivation of Planctomycetes and their phenomic and genomic characterization uncovers novel biology.</title>
        <authorList>
            <person name="Wiegand S."/>
            <person name="Jogler M."/>
            <person name="Boedeker C."/>
            <person name="Pinto D."/>
            <person name="Vollmers J."/>
            <person name="Rivas-Marin E."/>
            <person name="Kohn T."/>
            <person name="Peeters S.H."/>
            <person name="Heuer A."/>
            <person name="Rast P."/>
            <person name="Oberbeckmann S."/>
            <person name="Bunk B."/>
            <person name="Jeske O."/>
            <person name="Meyerdierks A."/>
            <person name="Storesund J.E."/>
            <person name="Kallscheuer N."/>
            <person name="Luecker S."/>
            <person name="Lage O.M."/>
            <person name="Pohl T."/>
            <person name="Merkel B.J."/>
            <person name="Hornburger P."/>
            <person name="Mueller R.-W."/>
            <person name="Bruemmer F."/>
            <person name="Labrenz M."/>
            <person name="Spormann A.M."/>
            <person name="Op den Camp H."/>
            <person name="Overmann J."/>
            <person name="Amann R."/>
            <person name="Jetten M.S.M."/>
            <person name="Mascher T."/>
            <person name="Medema M.H."/>
            <person name="Devos D.P."/>
            <person name="Kaster A.-K."/>
            <person name="Ovreas L."/>
            <person name="Rohde M."/>
            <person name="Galperin M.Y."/>
            <person name="Jogler C."/>
        </authorList>
    </citation>
    <scope>NUCLEOTIDE SEQUENCE [LARGE SCALE GENOMIC DNA]</scope>
    <source>
        <strain evidence="3 4">Pan153</strain>
    </source>
</reference>
<keyword evidence="1" id="KW-1133">Transmembrane helix</keyword>
<feature type="domain" description="VWFA" evidence="2">
    <location>
        <begin position="93"/>
        <end position="277"/>
    </location>
</feature>
<evidence type="ECO:0000256" key="1">
    <source>
        <dbReference type="SAM" id="Phobius"/>
    </source>
</evidence>
<dbReference type="InterPro" id="IPR036465">
    <property type="entry name" value="vWFA_dom_sf"/>
</dbReference>
<dbReference type="InterPro" id="IPR050768">
    <property type="entry name" value="UPF0353/GerABKA_families"/>
</dbReference>
<dbReference type="PROSITE" id="PS50234">
    <property type="entry name" value="VWFA"/>
    <property type="match status" value="1"/>
</dbReference>
<evidence type="ECO:0000313" key="4">
    <source>
        <dbReference type="Proteomes" id="UP000320839"/>
    </source>
</evidence>
<accession>A0A518FTB6</accession>
<dbReference type="SUPFAM" id="SSF53300">
    <property type="entry name" value="vWA-like"/>
    <property type="match status" value="1"/>
</dbReference>
<dbReference type="InterPro" id="IPR002035">
    <property type="entry name" value="VWF_A"/>
</dbReference>
<keyword evidence="1" id="KW-0812">Transmembrane</keyword>
<keyword evidence="1" id="KW-0472">Membrane</keyword>
<dbReference type="PANTHER" id="PTHR22550">
    <property type="entry name" value="SPORE GERMINATION PROTEIN"/>
    <property type="match status" value="1"/>
</dbReference>
<dbReference type="OrthoDB" id="6206554at2"/>
<dbReference type="RefSeq" id="WP_145457562.1">
    <property type="nucleotide sequence ID" value="NZ_CP036317.1"/>
</dbReference>
<organism evidence="3 4">
    <name type="scientific">Gimesia panareensis</name>
    <dbReference type="NCBI Taxonomy" id="2527978"/>
    <lineage>
        <taxon>Bacteria</taxon>
        <taxon>Pseudomonadati</taxon>
        <taxon>Planctomycetota</taxon>
        <taxon>Planctomycetia</taxon>
        <taxon>Planctomycetales</taxon>
        <taxon>Planctomycetaceae</taxon>
        <taxon>Gimesia</taxon>
    </lineage>
</organism>